<dbReference type="AlphaFoldDB" id="A0A813HTL9"/>
<evidence type="ECO:0000313" key="2">
    <source>
        <dbReference type="Proteomes" id="UP000654075"/>
    </source>
</evidence>
<name>A0A813HTL9_POLGL</name>
<sequence>MLAQVEEFSVTVVGAENPVAAEGLSEADREKVKLPEALPLRACVKGTPRAVKSVYAAKRLKRRAMQNGTGPATVGSPALSSGATANFLAPPLVKIADVGDFLLKIGLGGLPFHLQAD</sequence>
<dbReference type="Proteomes" id="UP000654075">
    <property type="component" value="Unassembled WGS sequence"/>
</dbReference>
<gene>
    <name evidence="1" type="ORF">PGLA1383_LOCUS55489</name>
</gene>
<accession>A0A813HTL9</accession>
<comment type="caution">
    <text evidence="1">The sequence shown here is derived from an EMBL/GenBank/DDBJ whole genome shotgun (WGS) entry which is preliminary data.</text>
</comment>
<evidence type="ECO:0000313" key="1">
    <source>
        <dbReference type="EMBL" id="CAE8640705.1"/>
    </source>
</evidence>
<keyword evidence="2" id="KW-1185">Reference proteome</keyword>
<protein>
    <submittedName>
        <fullName evidence="1">Uncharacterized protein</fullName>
    </submittedName>
</protein>
<dbReference type="EMBL" id="CAJNNV010032681">
    <property type="protein sequence ID" value="CAE8640705.1"/>
    <property type="molecule type" value="Genomic_DNA"/>
</dbReference>
<organism evidence="1 2">
    <name type="scientific">Polarella glacialis</name>
    <name type="common">Dinoflagellate</name>
    <dbReference type="NCBI Taxonomy" id="89957"/>
    <lineage>
        <taxon>Eukaryota</taxon>
        <taxon>Sar</taxon>
        <taxon>Alveolata</taxon>
        <taxon>Dinophyceae</taxon>
        <taxon>Suessiales</taxon>
        <taxon>Suessiaceae</taxon>
        <taxon>Polarella</taxon>
    </lineage>
</organism>
<proteinExistence type="predicted"/>
<reference evidence="1" key="1">
    <citation type="submission" date="2021-02" db="EMBL/GenBank/DDBJ databases">
        <authorList>
            <person name="Dougan E. K."/>
            <person name="Rhodes N."/>
            <person name="Thang M."/>
            <person name="Chan C."/>
        </authorList>
    </citation>
    <scope>NUCLEOTIDE SEQUENCE</scope>
</reference>